<dbReference type="AlphaFoldDB" id="A0A1B4V3I8"/>
<dbReference type="OrthoDB" id="9805360at2"/>
<evidence type="ECO:0000313" key="2">
    <source>
        <dbReference type="EMBL" id="BAU47935.1"/>
    </source>
</evidence>
<keyword evidence="3" id="KW-1185">Reference proteome</keyword>
<dbReference type="InterPro" id="IPR002744">
    <property type="entry name" value="MIP18-like"/>
</dbReference>
<sequence length="108" mass="12169">MSEKEVSREQIATALREVIDPEVGVNVLDLGLVYRVEVDLPRVTVQMTMTTPACPLGPYLTTQVQDALRRHLPDASDIQVDIVWEPAWNPEFISDEGRRQLGWAEQPA</sequence>
<protein>
    <submittedName>
        <fullName evidence="2">Hydroxylase</fullName>
    </submittedName>
</protein>
<evidence type="ECO:0000313" key="3">
    <source>
        <dbReference type="Proteomes" id="UP000218899"/>
    </source>
</evidence>
<name>A0A1B4V3I8_9GAMM</name>
<dbReference type="Proteomes" id="UP000218899">
    <property type="component" value="Chromosome"/>
</dbReference>
<dbReference type="KEGG" id="sva:SVA_1370"/>
<dbReference type="Gene3D" id="3.30.300.130">
    <property type="entry name" value="Fe-S cluster assembly (FSCA)"/>
    <property type="match status" value="1"/>
</dbReference>
<dbReference type="EMBL" id="AP014936">
    <property type="protein sequence ID" value="BAU47935.1"/>
    <property type="molecule type" value="Genomic_DNA"/>
</dbReference>
<evidence type="ECO:0000259" key="1">
    <source>
        <dbReference type="Pfam" id="PF01883"/>
    </source>
</evidence>
<dbReference type="InterPro" id="IPR034904">
    <property type="entry name" value="FSCA_dom_sf"/>
</dbReference>
<accession>A0A1B4V3I8</accession>
<dbReference type="InterPro" id="IPR052339">
    <property type="entry name" value="Fe-S_Maturation_MIP18"/>
</dbReference>
<gene>
    <name evidence="2" type="ORF">SVA_1370</name>
</gene>
<dbReference type="RefSeq" id="WP_096460495.1">
    <property type="nucleotide sequence ID" value="NZ_AP014936.1"/>
</dbReference>
<proteinExistence type="predicted"/>
<dbReference type="PANTHER" id="PTHR42831">
    <property type="entry name" value="FE-S PROTEIN MATURATION AUXILIARY FACTOR YITW"/>
    <property type="match status" value="1"/>
</dbReference>
<reference evidence="2 3" key="1">
    <citation type="submission" date="2015-08" db="EMBL/GenBank/DDBJ databases">
        <title>Complete genome sequence of Sulfurifustis variabilis.</title>
        <authorList>
            <person name="Miura A."/>
            <person name="Kojima H."/>
            <person name="Fukui M."/>
        </authorList>
    </citation>
    <scope>NUCLEOTIDE SEQUENCE [LARGE SCALE GENOMIC DNA]</scope>
    <source>
        <strain evidence="3">skN76</strain>
    </source>
</reference>
<dbReference type="PANTHER" id="PTHR42831:SF1">
    <property type="entry name" value="FE-S PROTEIN MATURATION AUXILIARY FACTOR YITW"/>
    <property type="match status" value="1"/>
</dbReference>
<dbReference type="SUPFAM" id="SSF117916">
    <property type="entry name" value="Fe-S cluster assembly (FSCA) domain-like"/>
    <property type="match status" value="1"/>
</dbReference>
<feature type="domain" description="MIP18 family-like" evidence="1">
    <location>
        <begin position="8"/>
        <end position="81"/>
    </location>
</feature>
<dbReference type="Pfam" id="PF01883">
    <property type="entry name" value="FeS_assembly_P"/>
    <property type="match status" value="1"/>
</dbReference>
<organism evidence="2 3">
    <name type="scientific">Sulfurifustis variabilis</name>
    <dbReference type="NCBI Taxonomy" id="1675686"/>
    <lineage>
        <taxon>Bacteria</taxon>
        <taxon>Pseudomonadati</taxon>
        <taxon>Pseudomonadota</taxon>
        <taxon>Gammaproteobacteria</taxon>
        <taxon>Acidiferrobacterales</taxon>
        <taxon>Acidiferrobacteraceae</taxon>
        <taxon>Sulfurifustis</taxon>
    </lineage>
</organism>